<dbReference type="OrthoDB" id="2108802at2759"/>
<dbReference type="SUPFAM" id="SSF51445">
    <property type="entry name" value="(Trans)glycosidases"/>
    <property type="match status" value="1"/>
</dbReference>
<keyword evidence="4" id="KW-1133">Transmembrane helix</keyword>
<dbReference type="Proteomes" id="UP000664132">
    <property type="component" value="Unassembled WGS sequence"/>
</dbReference>
<dbReference type="EMBL" id="JAFJYH010000058">
    <property type="protein sequence ID" value="KAG4421854.1"/>
    <property type="molecule type" value="Genomic_DNA"/>
</dbReference>
<proteinExistence type="predicted"/>
<dbReference type="PANTHER" id="PTHR35273">
    <property type="entry name" value="ALPHA-1,4 POLYGALACTOSAMINIDASE, PUTATIVE (AFU_ORTHOLOGUE AFUA_3G07890)-RELATED"/>
    <property type="match status" value="1"/>
</dbReference>
<organism evidence="6 7">
    <name type="scientific">Cadophora malorum</name>
    <dbReference type="NCBI Taxonomy" id="108018"/>
    <lineage>
        <taxon>Eukaryota</taxon>
        <taxon>Fungi</taxon>
        <taxon>Dikarya</taxon>
        <taxon>Ascomycota</taxon>
        <taxon>Pezizomycotina</taxon>
        <taxon>Leotiomycetes</taxon>
        <taxon>Helotiales</taxon>
        <taxon>Ploettnerulaceae</taxon>
        <taxon>Cadophora</taxon>
    </lineage>
</organism>
<feature type="region of interest" description="Disordered" evidence="3">
    <location>
        <begin position="60"/>
        <end position="84"/>
    </location>
</feature>
<evidence type="ECO:0000256" key="1">
    <source>
        <dbReference type="ARBA" id="ARBA00001255"/>
    </source>
</evidence>
<feature type="transmembrane region" description="Helical" evidence="4">
    <location>
        <begin position="32"/>
        <end position="55"/>
    </location>
</feature>
<keyword evidence="7" id="KW-1185">Reference proteome</keyword>
<name>A0A8H8BRJ5_9HELO</name>
<comment type="catalytic activity">
    <reaction evidence="1">
        <text>Hydrolysis of terminal, non-reducing alpha-D-galactose residues in alpha-D-galactosides, including galactose oligosaccharides, galactomannans and galactolipids.</text>
        <dbReference type="EC" id="3.2.1.22"/>
    </reaction>
</comment>
<comment type="caution">
    <text evidence="6">The sequence shown here is derived from an EMBL/GenBank/DDBJ whole genome shotgun (WGS) entry which is preliminary data.</text>
</comment>
<dbReference type="InterPro" id="IPR004352">
    <property type="entry name" value="GH114_TIM-barrel"/>
</dbReference>
<dbReference type="Gene3D" id="3.20.20.70">
    <property type="entry name" value="Aldolase class I"/>
    <property type="match status" value="1"/>
</dbReference>
<dbReference type="EC" id="3.2.1.22" evidence="2"/>
<sequence>MSPSWPWFSQHQQLKPEHEMSIPQKSRFGKRFWIIVGSIILVIAIALGVGLGVGLTRNSGGGGGGDDSPQPPPVNNTNATEGTFWRPEAGTSWQIVLEYALNDTTPDVSVYDIDLFTNPKSTIDDLHSQGRKVICYFSAGSYEDFRPDADSFDKSDYGKPLDGWPGEWWLNVSSTNVRDIMTTRIELAKTKGCDGVDPDNVDGYDNDTGFDLTKEQAVDFMTFMAIEAHSRNMSIGLKNSGGIVNSTLPMMQWQVNEQCVQYDECDSFAPFIENNKPVFHIEYPNSAPSISSTDNATFCDRSTDAGFSTLLKNMNLDNWYQDC</sequence>
<evidence type="ECO:0000313" key="6">
    <source>
        <dbReference type="EMBL" id="KAG4421854.1"/>
    </source>
</evidence>
<dbReference type="Pfam" id="PF03537">
    <property type="entry name" value="Glyco_hydro_114"/>
    <property type="match status" value="1"/>
</dbReference>
<dbReference type="AlphaFoldDB" id="A0A8H8BRJ5"/>
<evidence type="ECO:0000256" key="2">
    <source>
        <dbReference type="ARBA" id="ARBA00012755"/>
    </source>
</evidence>
<accession>A0A8H8BRJ5</accession>
<dbReference type="PANTHER" id="PTHR35273:SF2">
    <property type="entry name" value="ALPHA-GALACTOSIDASE"/>
    <property type="match status" value="1"/>
</dbReference>
<protein>
    <recommendedName>
        <fullName evidence="2">alpha-galactosidase</fullName>
        <ecNumber evidence="2">3.2.1.22</ecNumber>
    </recommendedName>
</protein>
<dbReference type="InterPro" id="IPR013785">
    <property type="entry name" value="Aldolase_TIM"/>
</dbReference>
<keyword evidence="4" id="KW-0812">Transmembrane</keyword>
<evidence type="ECO:0000259" key="5">
    <source>
        <dbReference type="Pfam" id="PF03537"/>
    </source>
</evidence>
<keyword evidence="4" id="KW-0472">Membrane</keyword>
<dbReference type="GO" id="GO:0004557">
    <property type="term" value="F:alpha-galactosidase activity"/>
    <property type="evidence" value="ECO:0007669"/>
    <property type="project" value="UniProtKB-EC"/>
</dbReference>
<dbReference type="InterPro" id="IPR017853">
    <property type="entry name" value="GH"/>
</dbReference>
<evidence type="ECO:0000256" key="3">
    <source>
        <dbReference type="SAM" id="MobiDB-lite"/>
    </source>
</evidence>
<reference evidence="6" key="1">
    <citation type="submission" date="2021-02" db="EMBL/GenBank/DDBJ databases">
        <title>Genome sequence Cadophora malorum strain M34.</title>
        <authorList>
            <person name="Stefanovic E."/>
            <person name="Vu D."/>
            <person name="Scully C."/>
            <person name="Dijksterhuis J."/>
            <person name="Roader J."/>
            <person name="Houbraken J."/>
        </authorList>
    </citation>
    <scope>NUCLEOTIDE SEQUENCE</scope>
    <source>
        <strain evidence="6">M34</strain>
    </source>
</reference>
<feature type="domain" description="Glycoside-hydrolase family GH114 TIM-barrel" evidence="5">
    <location>
        <begin position="92"/>
        <end position="319"/>
    </location>
</feature>
<evidence type="ECO:0000313" key="7">
    <source>
        <dbReference type="Proteomes" id="UP000664132"/>
    </source>
</evidence>
<evidence type="ECO:0000256" key="4">
    <source>
        <dbReference type="SAM" id="Phobius"/>
    </source>
</evidence>
<gene>
    <name evidence="6" type="ORF">IFR04_004966</name>
</gene>